<accession>A0A438H4W8</accession>
<dbReference type="AlphaFoldDB" id="A0A438H4W8"/>
<evidence type="ECO:0000313" key="1">
    <source>
        <dbReference type="EMBL" id="RVW29689.1"/>
    </source>
</evidence>
<sequence length="200" mass="22814">MGCSVLNTLYQLDLSLLEVLFVYTIKMSPKERFSLLAHIPSLQFVIELLDSNKGWAKRHVLVSDPWGGSTEGPNKFFKSTRSLEIPSKDRRGHLVEWVEKSSFARLNKLFKIDPFERSHSVLLTEKNLRIVLAQAKPFVIPLLPRLAPLTLVLGEHFMLKDLPFYKVTRLVDTKARQARLNACEKKMPRGTLRQALGSTS</sequence>
<gene>
    <name evidence="2" type="ORF">CK203_056130</name>
    <name evidence="1" type="ORF">CK203_117788</name>
</gene>
<dbReference type="EMBL" id="QGNW01000281">
    <property type="protein sequence ID" value="RVW79439.1"/>
    <property type="molecule type" value="Genomic_DNA"/>
</dbReference>
<dbReference type="OrthoDB" id="1832312at2759"/>
<protein>
    <submittedName>
        <fullName evidence="2">Uncharacterized protein</fullName>
    </submittedName>
</protein>
<name>A0A438H4W8_VITVI</name>
<dbReference type="EMBL" id="QGNW01001831">
    <property type="protein sequence ID" value="RVW29689.1"/>
    <property type="molecule type" value="Genomic_DNA"/>
</dbReference>
<comment type="caution">
    <text evidence="2">The sequence shown here is derived from an EMBL/GenBank/DDBJ whole genome shotgun (WGS) entry which is preliminary data.</text>
</comment>
<dbReference type="Proteomes" id="UP000288805">
    <property type="component" value="Unassembled WGS sequence"/>
</dbReference>
<organism evidence="2 3">
    <name type="scientific">Vitis vinifera</name>
    <name type="common">Grape</name>
    <dbReference type="NCBI Taxonomy" id="29760"/>
    <lineage>
        <taxon>Eukaryota</taxon>
        <taxon>Viridiplantae</taxon>
        <taxon>Streptophyta</taxon>
        <taxon>Embryophyta</taxon>
        <taxon>Tracheophyta</taxon>
        <taxon>Spermatophyta</taxon>
        <taxon>Magnoliopsida</taxon>
        <taxon>eudicotyledons</taxon>
        <taxon>Gunneridae</taxon>
        <taxon>Pentapetalae</taxon>
        <taxon>rosids</taxon>
        <taxon>Vitales</taxon>
        <taxon>Vitaceae</taxon>
        <taxon>Viteae</taxon>
        <taxon>Vitis</taxon>
    </lineage>
</organism>
<proteinExistence type="predicted"/>
<reference evidence="2 3" key="1">
    <citation type="journal article" date="2018" name="PLoS Genet.">
        <title>Population sequencing reveals clonal diversity and ancestral inbreeding in the grapevine cultivar Chardonnay.</title>
        <authorList>
            <person name="Roach M.J."/>
            <person name="Johnson D.L."/>
            <person name="Bohlmann J."/>
            <person name="van Vuuren H.J."/>
            <person name="Jones S.J."/>
            <person name="Pretorius I.S."/>
            <person name="Schmidt S.A."/>
            <person name="Borneman A.R."/>
        </authorList>
    </citation>
    <scope>NUCLEOTIDE SEQUENCE [LARGE SCALE GENOMIC DNA]</scope>
    <source>
        <strain evidence="3">cv. Chardonnay</strain>
        <strain evidence="2">I10V1</strain>
        <tissue evidence="2">Leaf</tissue>
    </source>
</reference>
<evidence type="ECO:0000313" key="3">
    <source>
        <dbReference type="Proteomes" id="UP000288805"/>
    </source>
</evidence>
<evidence type="ECO:0000313" key="2">
    <source>
        <dbReference type="EMBL" id="RVW79439.1"/>
    </source>
</evidence>